<accession>A0A936YZB0</accession>
<evidence type="ECO:0000256" key="1">
    <source>
        <dbReference type="SAM" id="MobiDB-lite"/>
    </source>
</evidence>
<dbReference type="EMBL" id="JAEQNE010000002">
    <property type="protein sequence ID" value="MBL0391437.1"/>
    <property type="molecule type" value="Genomic_DNA"/>
</dbReference>
<dbReference type="AlphaFoldDB" id="A0A936YZB0"/>
<evidence type="ECO:0000313" key="3">
    <source>
        <dbReference type="EMBL" id="MBL0391437.1"/>
    </source>
</evidence>
<name>A0A936YZB0_9BURK</name>
<dbReference type="RefSeq" id="WP_201674068.1">
    <property type="nucleotide sequence ID" value="NZ_JAEQNE010000002.1"/>
</dbReference>
<feature type="region of interest" description="Disordered" evidence="1">
    <location>
        <begin position="83"/>
        <end position="113"/>
    </location>
</feature>
<evidence type="ECO:0000256" key="2">
    <source>
        <dbReference type="SAM" id="SignalP"/>
    </source>
</evidence>
<comment type="caution">
    <text evidence="3">The sequence shown here is derived from an EMBL/GenBank/DDBJ whole genome shotgun (WGS) entry which is preliminary data.</text>
</comment>
<sequence length="113" mass="12140">MRRLVLLFLTLFLPMQLVWAGAAAYCHHESGGEHFGHHEHVHKANQATLADVGDLAQDNDCGTCHAAGLSPLAAAVPVFADPRPGEAPVLQPARRPPAPPPHAPERPQWARLA</sequence>
<organism evidence="3 4">
    <name type="scientific">Ramlibacter monticola</name>
    <dbReference type="NCBI Taxonomy" id="1926872"/>
    <lineage>
        <taxon>Bacteria</taxon>
        <taxon>Pseudomonadati</taxon>
        <taxon>Pseudomonadota</taxon>
        <taxon>Betaproteobacteria</taxon>
        <taxon>Burkholderiales</taxon>
        <taxon>Comamonadaceae</taxon>
        <taxon>Ramlibacter</taxon>
    </lineage>
</organism>
<reference evidence="3 4" key="1">
    <citation type="journal article" date="2017" name="Int. J. Syst. Evol. Microbiol.">
        <title>Ramlibacter monticola sp. nov., isolated from forest soil.</title>
        <authorList>
            <person name="Chaudhary D.K."/>
            <person name="Kim J."/>
        </authorList>
    </citation>
    <scope>NUCLEOTIDE SEQUENCE [LARGE SCALE GENOMIC DNA]</scope>
    <source>
        <strain evidence="3 4">KACC 19175</strain>
    </source>
</reference>
<evidence type="ECO:0000313" key="4">
    <source>
        <dbReference type="Proteomes" id="UP000599109"/>
    </source>
</evidence>
<proteinExistence type="predicted"/>
<keyword evidence="4" id="KW-1185">Reference proteome</keyword>
<feature type="signal peptide" evidence="2">
    <location>
        <begin position="1"/>
        <end position="20"/>
    </location>
</feature>
<keyword evidence="2" id="KW-0732">Signal</keyword>
<feature type="chain" id="PRO_5037805291" evidence="2">
    <location>
        <begin position="21"/>
        <end position="113"/>
    </location>
</feature>
<gene>
    <name evidence="3" type="ORF">JJ685_09830</name>
</gene>
<dbReference type="Proteomes" id="UP000599109">
    <property type="component" value="Unassembled WGS sequence"/>
</dbReference>
<protein>
    <submittedName>
        <fullName evidence="3">Cobalt-zinc-cadmium resistance protein</fullName>
    </submittedName>
</protein>